<dbReference type="PROSITE" id="PS51833">
    <property type="entry name" value="HDOD"/>
    <property type="match status" value="1"/>
</dbReference>
<dbReference type="InterPro" id="IPR052340">
    <property type="entry name" value="RNase_Y/CdgJ"/>
</dbReference>
<dbReference type="SUPFAM" id="SSF109604">
    <property type="entry name" value="HD-domain/PDEase-like"/>
    <property type="match status" value="1"/>
</dbReference>
<dbReference type="PANTHER" id="PTHR33525:SF3">
    <property type="entry name" value="RIBONUCLEASE Y"/>
    <property type="match status" value="1"/>
</dbReference>
<evidence type="ECO:0000259" key="1">
    <source>
        <dbReference type="PROSITE" id="PS51833"/>
    </source>
</evidence>
<gene>
    <name evidence="2" type="ORF">UFOPK1493_01020</name>
</gene>
<dbReference type="EMBL" id="CAEZSR010000026">
    <property type="protein sequence ID" value="CAB4550496.1"/>
    <property type="molecule type" value="Genomic_DNA"/>
</dbReference>
<organism evidence="2">
    <name type="scientific">freshwater metagenome</name>
    <dbReference type="NCBI Taxonomy" id="449393"/>
    <lineage>
        <taxon>unclassified sequences</taxon>
        <taxon>metagenomes</taxon>
        <taxon>ecological metagenomes</taxon>
    </lineage>
</organism>
<proteinExistence type="predicted"/>
<protein>
    <submittedName>
        <fullName evidence="2">Unannotated protein</fullName>
    </submittedName>
</protein>
<dbReference type="Pfam" id="PF08668">
    <property type="entry name" value="HDOD"/>
    <property type="match status" value="1"/>
</dbReference>
<dbReference type="AlphaFoldDB" id="A0A6J6CGW6"/>
<dbReference type="PANTHER" id="PTHR33525">
    <property type="match status" value="1"/>
</dbReference>
<accession>A0A6J6CGW6</accession>
<dbReference type="Gene3D" id="1.10.3210.10">
    <property type="entry name" value="Hypothetical protein af1432"/>
    <property type="match status" value="1"/>
</dbReference>
<sequence>MAFETPSRLAVNGRVDPMLAHAHAIEEAAAQLTPLSHSASRLVELNSSPSVSITDVAGVIVNDQVLTASLLREANSAASAATDPISTVDVAVVRLGMSRVMTLALRLSLSREMSGPLPQYELGEGHLGLVSVVGSIAAELVREQAKVPMRPELTTAALLRDIGMLVLARFLDGPPQVLLEVVRGEGASLADGERMVLDANHGEAGGLLCQTWRLPETVRLGVQYHHDPFECPDPIAHGVFLADTIAHHVAVRTGGTWSHSTPDDDVVAASAEAIAFDLSRLDGVVDATIARFSSRDTGLSLS</sequence>
<reference evidence="2" key="1">
    <citation type="submission" date="2020-05" db="EMBL/GenBank/DDBJ databases">
        <authorList>
            <person name="Chiriac C."/>
            <person name="Salcher M."/>
            <person name="Ghai R."/>
            <person name="Kavagutti S V."/>
        </authorList>
    </citation>
    <scope>NUCLEOTIDE SEQUENCE</scope>
</reference>
<evidence type="ECO:0000313" key="2">
    <source>
        <dbReference type="EMBL" id="CAB4550496.1"/>
    </source>
</evidence>
<dbReference type="InterPro" id="IPR013976">
    <property type="entry name" value="HDOD"/>
</dbReference>
<name>A0A6J6CGW6_9ZZZZ</name>
<feature type="domain" description="HDOD" evidence="1">
    <location>
        <begin position="32"/>
        <end position="228"/>
    </location>
</feature>